<dbReference type="InterPro" id="IPR003749">
    <property type="entry name" value="ThiS/MoaD-like"/>
</dbReference>
<dbReference type="SUPFAM" id="SSF54285">
    <property type="entry name" value="MoaD/ThiS"/>
    <property type="match status" value="1"/>
</dbReference>
<keyword evidence="2" id="KW-1185">Reference proteome</keyword>
<evidence type="ECO:0000313" key="1">
    <source>
        <dbReference type="EMBL" id="UOD49707.1"/>
    </source>
</evidence>
<gene>
    <name evidence="1" type="ORF">DHf2319_09575</name>
</gene>
<dbReference type="RefSeq" id="WP_243477943.1">
    <property type="nucleotide sequence ID" value="NZ_CP063982.1"/>
</dbReference>
<organism evidence="1 2">
    <name type="scientific">Orrella daihaiensis</name>
    <dbReference type="NCBI Taxonomy" id="2782176"/>
    <lineage>
        <taxon>Bacteria</taxon>
        <taxon>Pseudomonadati</taxon>
        <taxon>Pseudomonadota</taxon>
        <taxon>Betaproteobacteria</taxon>
        <taxon>Burkholderiales</taxon>
        <taxon>Alcaligenaceae</taxon>
        <taxon>Orrella</taxon>
    </lineage>
</organism>
<evidence type="ECO:0000313" key="2">
    <source>
        <dbReference type="Proteomes" id="UP000831607"/>
    </source>
</evidence>
<dbReference type="CDD" id="cd17040">
    <property type="entry name" value="Ubl_MoaD_like"/>
    <property type="match status" value="1"/>
</dbReference>
<name>A0ABY4AHF5_9BURK</name>
<dbReference type="Gene3D" id="3.10.20.30">
    <property type="match status" value="1"/>
</dbReference>
<sequence length="89" mass="9688">MPESQNSNPVKVTLTGAFEPFTKGEEVFEAQASTIRALLREIDKRYPGLAAVLEEDSAVAIDGVIHEIVYTHSLTPGAQVYFIPRLEGG</sequence>
<dbReference type="InterPro" id="IPR012675">
    <property type="entry name" value="Beta-grasp_dom_sf"/>
</dbReference>
<dbReference type="EMBL" id="CP063982">
    <property type="protein sequence ID" value="UOD49707.1"/>
    <property type="molecule type" value="Genomic_DNA"/>
</dbReference>
<accession>A0ABY4AHF5</accession>
<dbReference type="Pfam" id="PF02597">
    <property type="entry name" value="ThiS"/>
    <property type="match status" value="1"/>
</dbReference>
<dbReference type="Proteomes" id="UP000831607">
    <property type="component" value="Chromosome"/>
</dbReference>
<protein>
    <submittedName>
        <fullName evidence="1">MoaD/ThiS family protein</fullName>
    </submittedName>
</protein>
<proteinExistence type="predicted"/>
<dbReference type="InterPro" id="IPR016155">
    <property type="entry name" value="Mopterin_synth/thiamin_S_b"/>
</dbReference>
<reference evidence="1 2" key="1">
    <citation type="submission" date="2020-11" db="EMBL/GenBank/DDBJ databases">
        <title>Algicoccus daihaiensis sp.nov., isolated from Daihai Lake in Inner Mongolia.</title>
        <authorList>
            <person name="Kai J."/>
        </authorList>
    </citation>
    <scope>NUCLEOTIDE SEQUENCE [LARGE SCALE GENOMIC DNA]</scope>
    <source>
        <strain evidence="2">f23</strain>
    </source>
</reference>